<reference evidence="2" key="1">
    <citation type="journal article" date="2022" name="G3 (Bethesda)">
        <title>Unveiling the complete genome sequence of Alicyclobacillus acidoterrestris DSM 3922T, a taint-producing strain.</title>
        <authorList>
            <person name="Leonardo I.C."/>
            <person name="Barreto Crespo M.T."/>
            <person name="Gaspar F.B."/>
        </authorList>
    </citation>
    <scope>NUCLEOTIDE SEQUENCE [LARGE SCALE GENOMIC DNA]</scope>
    <source>
        <strain evidence="2">DSM 3922</strain>
    </source>
</reference>
<dbReference type="KEGG" id="aaco:K1I37_10765"/>
<dbReference type="PRINTS" id="PR00412">
    <property type="entry name" value="EPOXHYDRLASE"/>
</dbReference>
<accession>A0A9E7CY77</accession>
<dbReference type="RefSeq" id="WP_021298036.1">
    <property type="nucleotide sequence ID" value="NZ_AURB01000168.1"/>
</dbReference>
<dbReference type="AlphaFoldDB" id="T0BQ89"/>
<dbReference type="InterPro" id="IPR000073">
    <property type="entry name" value="AB_hydrolase_1"/>
</dbReference>
<dbReference type="PANTHER" id="PTHR43194">
    <property type="entry name" value="HYDROLASE ALPHA/BETA FOLD FAMILY"/>
    <property type="match status" value="1"/>
</dbReference>
<dbReference type="Gene3D" id="3.40.50.1820">
    <property type="entry name" value="alpha/beta hydrolase"/>
    <property type="match status" value="1"/>
</dbReference>
<organism evidence="1 2">
    <name type="scientific">Alicyclobacillus acidoterrestris (strain ATCC 49025 / DSM 3922 / CIP 106132 / NCIMB 13137 / GD3B)</name>
    <dbReference type="NCBI Taxonomy" id="1356854"/>
    <lineage>
        <taxon>Bacteria</taxon>
        <taxon>Bacillati</taxon>
        <taxon>Bacillota</taxon>
        <taxon>Bacilli</taxon>
        <taxon>Bacillales</taxon>
        <taxon>Alicyclobacillaceae</taxon>
        <taxon>Alicyclobacillus</taxon>
    </lineage>
</organism>
<evidence type="ECO:0000313" key="1">
    <source>
        <dbReference type="EMBL" id="UNO47227.1"/>
    </source>
</evidence>
<dbReference type="InterPro" id="IPR000639">
    <property type="entry name" value="Epox_hydrolase-like"/>
</dbReference>
<dbReference type="PRINTS" id="PR00111">
    <property type="entry name" value="ABHYDROLASE"/>
</dbReference>
<keyword evidence="2" id="KW-1185">Reference proteome</keyword>
<proteinExistence type="predicted"/>
<gene>
    <name evidence="1" type="ORF">K1I37_10765</name>
</gene>
<evidence type="ECO:0000313" key="2">
    <source>
        <dbReference type="Proteomes" id="UP000829401"/>
    </source>
</evidence>
<dbReference type="EMBL" id="CP080467">
    <property type="protein sequence ID" value="UNO47227.1"/>
    <property type="molecule type" value="Genomic_DNA"/>
</dbReference>
<accession>T0BQ89</accession>
<dbReference type="InterPro" id="IPR029058">
    <property type="entry name" value="AB_hydrolase_fold"/>
</dbReference>
<protein>
    <submittedName>
        <fullName evidence="1">Alpha/beta hydrolase</fullName>
    </submittedName>
</protein>
<sequence>MAGSSYTRLSPATQFLERPGGKLAFEVSGDGPLVICAPGMGDLRSVYRFLAPALVESGFRVACMDLRGHGDSDATFDEYDDVAVGRDMLALSQYLGPPAVLVGNSMSAGAATWAAAEAPDLVAGLVLIGPFVRNAPVPFLMELAFRLGLLRPWGLATWLWYYRKLYPGHSPADLRTHIERIRTSLRRTDRWRAFKATTRTSHQPVEARLSEVATPTLVVMGTNDPDFPDPDEEAHFVADRLGGQVVMVPHAGHYPQAEFPEVVAPAIVQFLKEGYHAAR</sequence>
<dbReference type="eggNOG" id="COG2267">
    <property type="taxonomic scope" value="Bacteria"/>
</dbReference>
<name>T0BQ89_ALIAG</name>
<dbReference type="PANTHER" id="PTHR43194:SF2">
    <property type="entry name" value="PEROXISOMAL MEMBRANE PROTEIN LPX1"/>
    <property type="match status" value="1"/>
</dbReference>
<keyword evidence="1" id="KW-0378">Hydrolase</keyword>
<dbReference type="OrthoDB" id="252464at2"/>
<dbReference type="STRING" id="1356854.N007_14445"/>
<dbReference type="InterPro" id="IPR050228">
    <property type="entry name" value="Carboxylesterase_BioH"/>
</dbReference>
<dbReference type="Pfam" id="PF12697">
    <property type="entry name" value="Abhydrolase_6"/>
    <property type="match status" value="1"/>
</dbReference>
<dbReference type="GO" id="GO:0016787">
    <property type="term" value="F:hydrolase activity"/>
    <property type="evidence" value="ECO:0007669"/>
    <property type="project" value="UniProtKB-KW"/>
</dbReference>
<dbReference type="SUPFAM" id="SSF53474">
    <property type="entry name" value="alpha/beta-Hydrolases"/>
    <property type="match status" value="1"/>
</dbReference>
<dbReference type="Proteomes" id="UP000829401">
    <property type="component" value="Chromosome"/>
</dbReference>